<proteinExistence type="predicted"/>
<evidence type="ECO:0000313" key="1">
    <source>
        <dbReference type="EMBL" id="KAK2713328.1"/>
    </source>
</evidence>
<name>A0AA88HQJ1_ARTSF</name>
<organism evidence="1 2">
    <name type="scientific">Artemia franciscana</name>
    <name type="common">Brine shrimp</name>
    <name type="synonym">Artemia sanfranciscana</name>
    <dbReference type="NCBI Taxonomy" id="6661"/>
    <lineage>
        <taxon>Eukaryota</taxon>
        <taxon>Metazoa</taxon>
        <taxon>Ecdysozoa</taxon>
        <taxon>Arthropoda</taxon>
        <taxon>Crustacea</taxon>
        <taxon>Branchiopoda</taxon>
        <taxon>Anostraca</taxon>
        <taxon>Artemiidae</taxon>
        <taxon>Artemia</taxon>
    </lineage>
</organism>
<accession>A0AA88HQJ1</accession>
<comment type="caution">
    <text evidence="1">The sequence shown here is derived from an EMBL/GenBank/DDBJ whole genome shotgun (WGS) entry which is preliminary data.</text>
</comment>
<gene>
    <name evidence="1" type="ORF">QYM36_009257</name>
</gene>
<dbReference type="Proteomes" id="UP001187531">
    <property type="component" value="Unassembled WGS sequence"/>
</dbReference>
<dbReference type="EMBL" id="JAVRJZ010000014">
    <property type="protein sequence ID" value="KAK2713328.1"/>
    <property type="molecule type" value="Genomic_DNA"/>
</dbReference>
<protein>
    <submittedName>
        <fullName evidence="1">Uncharacterized protein</fullName>
    </submittedName>
</protein>
<evidence type="ECO:0000313" key="2">
    <source>
        <dbReference type="Proteomes" id="UP001187531"/>
    </source>
</evidence>
<sequence length="129" mass="14906">MWTYPHQLQNRHRCSGQHIAFPMLKKLSSKTQLPQSTQHLTSYYGSTIIHLGVCNFPSCYKNRPVQSLVFYAVESNTTLIIGFKASKDMNLIKLVLNIKQSPITEYYDVSEGIQDVRPQYIQLGKYHQL</sequence>
<reference evidence="1" key="1">
    <citation type="submission" date="2023-07" db="EMBL/GenBank/DDBJ databases">
        <title>Chromosome-level genome assembly of Artemia franciscana.</title>
        <authorList>
            <person name="Jo E."/>
        </authorList>
    </citation>
    <scope>NUCLEOTIDE SEQUENCE</scope>
    <source>
        <tissue evidence="1">Whole body</tissue>
    </source>
</reference>
<dbReference type="AlphaFoldDB" id="A0AA88HQJ1"/>
<keyword evidence="2" id="KW-1185">Reference proteome</keyword>